<dbReference type="OrthoDB" id="680497at2"/>
<name>A0A4U3KXD4_9BACT</name>
<proteinExistence type="predicted"/>
<dbReference type="AlphaFoldDB" id="A0A4U3KXD4"/>
<keyword evidence="1" id="KW-1133">Transmembrane helix</keyword>
<keyword evidence="1" id="KW-0472">Membrane</keyword>
<accession>A0A4U3KXD4</accession>
<dbReference type="EMBL" id="SZQL01000015">
    <property type="protein sequence ID" value="TKK66344.1"/>
    <property type="molecule type" value="Genomic_DNA"/>
</dbReference>
<dbReference type="RefSeq" id="WP_137263076.1">
    <property type="nucleotide sequence ID" value="NZ_SZQL01000015.1"/>
</dbReference>
<evidence type="ECO:0000313" key="3">
    <source>
        <dbReference type="Proteomes" id="UP000305848"/>
    </source>
</evidence>
<dbReference type="Proteomes" id="UP000305848">
    <property type="component" value="Unassembled WGS sequence"/>
</dbReference>
<feature type="transmembrane region" description="Helical" evidence="1">
    <location>
        <begin position="6"/>
        <end position="29"/>
    </location>
</feature>
<keyword evidence="1" id="KW-0812">Transmembrane</keyword>
<evidence type="ECO:0000313" key="2">
    <source>
        <dbReference type="EMBL" id="TKK66344.1"/>
    </source>
</evidence>
<reference evidence="2 3" key="1">
    <citation type="submission" date="2019-05" db="EMBL/GenBank/DDBJ databases">
        <title>Panacibacter sp. strain 17mud1-8 Genome sequencing and assembly.</title>
        <authorList>
            <person name="Chhetri G."/>
        </authorList>
    </citation>
    <scope>NUCLEOTIDE SEQUENCE [LARGE SCALE GENOMIC DNA]</scope>
    <source>
        <strain evidence="2 3">17mud1-8</strain>
    </source>
</reference>
<organism evidence="2 3">
    <name type="scientific">Ilyomonas limi</name>
    <dbReference type="NCBI Taxonomy" id="2575867"/>
    <lineage>
        <taxon>Bacteria</taxon>
        <taxon>Pseudomonadati</taxon>
        <taxon>Bacteroidota</taxon>
        <taxon>Chitinophagia</taxon>
        <taxon>Chitinophagales</taxon>
        <taxon>Chitinophagaceae</taxon>
        <taxon>Ilyomonas</taxon>
    </lineage>
</organism>
<evidence type="ECO:0000256" key="1">
    <source>
        <dbReference type="SAM" id="Phobius"/>
    </source>
</evidence>
<gene>
    <name evidence="2" type="ORF">FC093_17325</name>
</gene>
<comment type="caution">
    <text evidence="2">The sequence shown here is derived from an EMBL/GenBank/DDBJ whole genome shotgun (WGS) entry which is preliminary data.</text>
</comment>
<protein>
    <submittedName>
        <fullName evidence="2">Uncharacterized protein</fullName>
    </submittedName>
</protein>
<keyword evidence="3" id="KW-1185">Reference proteome</keyword>
<sequence length="162" mass="18172">MNISLTWASYALIVSVCLAIYYFVVLFFYRKSFTRVSTMKIADTSHSISALSTEEMKIANSTSLNLFGEAMEEEELQPKDEDQDFTPGAQAFADEIQAYTCSCGDDIVKEELIQHLQKIIQKYPSLIGSDSQYELSQLIAISSENNCSIHLSADELSELWNG</sequence>